<evidence type="ECO:0000259" key="7">
    <source>
        <dbReference type="PROSITE" id="PS50089"/>
    </source>
</evidence>
<keyword evidence="5" id="KW-0539">Nucleus</keyword>
<dbReference type="PANTHER" id="PTHR45893">
    <property type="entry name" value="POLYCOMB GROUP RING FINGER PROTEIN"/>
    <property type="match status" value="1"/>
</dbReference>
<dbReference type="Gene3D" id="3.30.40.10">
    <property type="entry name" value="Zinc/RING finger domain, C3HC4 (zinc finger)"/>
    <property type="match status" value="1"/>
</dbReference>
<name>A0ABN7SUE5_OIKDI</name>
<protein>
    <submittedName>
        <fullName evidence="8">Oidioi.mRNA.OKI2018_I69.chr1.g3537.t1.cds</fullName>
    </submittedName>
</protein>
<dbReference type="InterPro" id="IPR017907">
    <property type="entry name" value="Znf_RING_CS"/>
</dbReference>
<dbReference type="InterPro" id="IPR051507">
    <property type="entry name" value="PcG_RING_finger"/>
</dbReference>
<dbReference type="InterPro" id="IPR013083">
    <property type="entry name" value="Znf_RING/FYVE/PHD"/>
</dbReference>
<evidence type="ECO:0000256" key="3">
    <source>
        <dbReference type="ARBA" id="ARBA00022771"/>
    </source>
</evidence>
<dbReference type="Proteomes" id="UP001158576">
    <property type="component" value="Chromosome 1"/>
</dbReference>
<sequence length="269" mass="31022">MSNGEARPPVVQLQLDRLNKLYDDIKELDKKEEYVGVSLSPISNLLACPICNGYLVNATAITECLHVFCRSCLIRKLQQNQECPLTHCREKVILSAEGALRYDRTLQDLIHLLVPRVLQVETKLENEFNSTLRRVSLEGGVWHSRKNNLWQQSEFTDPLLRLRIVNQKSGADKFLRVSIRMPLSELIYLIRSKFCDKANSSNKSQSTEDSTQTTDISLICNDFFLYSTRGDSQDYLATNRTTFLEIFLLFWFPSKGRQLLEIFFDELSS</sequence>
<comment type="subcellular location">
    <subcellularLocation>
        <location evidence="1">Nucleus</location>
    </subcellularLocation>
</comment>
<dbReference type="SMART" id="SM00184">
    <property type="entry name" value="RING"/>
    <property type="match status" value="1"/>
</dbReference>
<organism evidence="8 9">
    <name type="scientific">Oikopleura dioica</name>
    <name type="common">Tunicate</name>
    <dbReference type="NCBI Taxonomy" id="34765"/>
    <lineage>
        <taxon>Eukaryota</taxon>
        <taxon>Metazoa</taxon>
        <taxon>Chordata</taxon>
        <taxon>Tunicata</taxon>
        <taxon>Appendicularia</taxon>
        <taxon>Copelata</taxon>
        <taxon>Oikopleuridae</taxon>
        <taxon>Oikopleura</taxon>
    </lineage>
</organism>
<dbReference type="EMBL" id="OU015566">
    <property type="protein sequence ID" value="CAG5107886.1"/>
    <property type="molecule type" value="Genomic_DNA"/>
</dbReference>
<keyword evidence="9" id="KW-1185">Reference proteome</keyword>
<keyword evidence="4" id="KW-0862">Zinc</keyword>
<evidence type="ECO:0000256" key="1">
    <source>
        <dbReference type="ARBA" id="ARBA00004123"/>
    </source>
</evidence>
<dbReference type="InterPro" id="IPR001841">
    <property type="entry name" value="Znf_RING"/>
</dbReference>
<evidence type="ECO:0000256" key="6">
    <source>
        <dbReference type="PROSITE-ProRule" id="PRU00175"/>
    </source>
</evidence>
<dbReference type="SUPFAM" id="SSF57850">
    <property type="entry name" value="RING/U-box"/>
    <property type="match status" value="1"/>
</dbReference>
<evidence type="ECO:0000256" key="2">
    <source>
        <dbReference type="ARBA" id="ARBA00022723"/>
    </source>
</evidence>
<proteinExistence type="predicted"/>
<dbReference type="PROSITE" id="PS50089">
    <property type="entry name" value="ZF_RING_2"/>
    <property type="match status" value="1"/>
</dbReference>
<reference evidence="8 9" key="1">
    <citation type="submission" date="2021-04" db="EMBL/GenBank/DDBJ databases">
        <authorList>
            <person name="Bliznina A."/>
        </authorList>
    </citation>
    <scope>NUCLEOTIDE SEQUENCE [LARGE SCALE GENOMIC DNA]</scope>
</reference>
<keyword evidence="3 6" id="KW-0863">Zinc-finger</keyword>
<evidence type="ECO:0000256" key="4">
    <source>
        <dbReference type="ARBA" id="ARBA00022833"/>
    </source>
</evidence>
<evidence type="ECO:0000313" key="9">
    <source>
        <dbReference type="Proteomes" id="UP001158576"/>
    </source>
</evidence>
<dbReference type="Pfam" id="PF13923">
    <property type="entry name" value="zf-C3HC4_2"/>
    <property type="match status" value="1"/>
</dbReference>
<keyword evidence="2" id="KW-0479">Metal-binding</keyword>
<evidence type="ECO:0000313" key="8">
    <source>
        <dbReference type="EMBL" id="CAG5107886.1"/>
    </source>
</evidence>
<feature type="domain" description="RING-type" evidence="7">
    <location>
        <begin position="48"/>
        <end position="87"/>
    </location>
</feature>
<accession>A0ABN7SUE5</accession>
<gene>
    <name evidence="8" type="ORF">OKIOD_LOCUS12302</name>
</gene>
<dbReference type="PROSITE" id="PS00518">
    <property type="entry name" value="ZF_RING_1"/>
    <property type="match status" value="1"/>
</dbReference>
<evidence type="ECO:0000256" key="5">
    <source>
        <dbReference type="ARBA" id="ARBA00023242"/>
    </source>
</evidence>